<dbReference type="InterPro" id="IPR000551">
    <property type="entry name" value="MerR-type_HTH_dom"/>
</dbReference>
<evidence type="ECO:0000256" key="5">
    <source>
        <dbReference type="SAM" id="Coils"/>
    </source>
</evidence>
<sequence>MLQINKFAKLCHCKASLLRYYDSHGILVPCYIDDLTGYRYYQSEQALDFYRIKQLQSCGLSIKEIKACKNKSDDEVIGILNMKLNEQKQIVNSIENLIHTYQEDKMKLEETVNKFNKQHLLNVESKHNKLNLSIHGNNLCLNFNKKTDKIAELLNTMQKQSLIYFEDFDDLTMYENETWNYTKIASGWNTKNELLKMIEQSQIDKKICIHLFNINESINLFDIADIMNLADENGYHTDTSLFNVSLSLDGINNYAIVYVDK</sequence>
<dbReference type="eggNOG" id="COG0789">
    <property type="taxonomic scope" value="Bacteria"/>
</dbReference>
<proteinExistence type="predicted"/>
<comment type="caution">
    <text evidence="7">The sequence shown here is derived from an EMBL/GenBank/DDBJ whole genome shotgun (WGS) entry which is preliminary data.</text>
</comment>
<dbReference type="PANTHER" id="PTHR30204">
    <property type="entry name" value="REDOX-CYCLING DRUG-SENSING TRANSCRIPTIONAL ACTIVATOR SOXR"/>
    <property type="match status" value="1"/>
</dbReference>
<name>A8RBJ6_9FIRM</name>
<dbReference type="GO" id="GO:0003700">
    <property type="term" value="F:DNA-binding transcription factor activity"/>
    <property type="evidence" value="ECO:0007669"/>
    <property type="project" value="InterPro"/>
</dbReference>
<organism evidence="7 8">
    <name type="scientific">Amedibacillus dolichus DSM 3991</name>
    <dbReference type="NCBI Taxonomy" id="428127"/>
    <lineage>
        <taxon>Bacteria</taxon>
        <taxon>Bacillati</taxon>
        <taxon>Bacillota</taxon>
        <taxon>Erysipelotrichia</taxon>
        <taxon>Erysipelotrichales</taxon>
        <taxon>Erysipelotrichaceae</taxon>
        <taxon>Amedibacillus</taxon>
    </lineage>
</organism>
<protein>
    <submittedName>
        <fullName evidence="7">Transcriptional regulator, MerR family</fullName>
    </submittedName>
</protein>
<dbReference type="Proteomes" id="UP000004090">
    <property type="component" value="Unassembled WGS sequence"/>
</dbReference>
<dbReference type="SMART" id="SM00422">
    <property type="entry name" value="HTH_MERR"/>
    <property type="match status" value="1"/>
</dbReference>
<keyword evidence="5" id="KW-0175">Coiled coil</keyword>
<accession>A8RBJ6</accession>
<keyword evidence="1" id="KW-0678">Repressor</keyword>
<dbReference type="HOGENOM" id="CLU_1064551_0_0_9"/>
<evidence type="ECO:0000313" key="7">
    <source>
        <dbReference type="EMBL" id="EDP11188.1"/>
    </source>
</evidence>
<dbReference type="RefSeq" id="WP_004799345.1">
    <property type="nucleotide sequence ID" value="NZ_DS483475.1"/>
</dbReference>
<dbReference type="GO" id="GO:0003677">
    <property type="term" value="F:DNA binding"/>
    <property type="evidence" value="ECO:0007669"/>
    <property type="project" value="UniProtKB-KW"/>
</dbReference>
<dbReference type="EMBL" id="ABAW02000019">
    <property type="protein sequence ID" value="EDP11188.1"/>
    <property type="molecule type" value="Genomic_DNA"/>
</dbReference>
<keyword evidence="2" id="KW-0805">Transcription regulation</keyword>
<keyword evidence="4" id="KW-0804">Transcription</keyword>
<evidence type="ECO:0000256" key="4">
    <source>
        <dbReference type="ARBA" id="ARBA00023163"/>
    </source>
</evidence>
<dbReference type="GeneID" id="92793354"/>
<gene>
    <name evidence="7" type="ORF">EUBDOL_01108</name>
</gene>
<dbReference type="PROSITE" id="PS50937">
    <property type="entry name" value="HTH_MERR_2"/>
    <property type="match status" value="1"/>
</dbReference>
<evidence type="ECO:0000256" key="2">
    <source>
        <dbReference type="ARBA" id="ARBA00023015"/>
    </source>
</evidence>
<reference evidence="7 8" key="2">
    <citation type="submission" date="2007-09" db="EMBL/GenBank/DDBJ databases">
        <authorList>
            <person name="Fulton L."/>
            <person name="Clifton S."/>
            <person name="Fulton B."/>
            <person name="Xu J."/>
            <person name="Minx P."/>
            <person name="Pepin K.H."/>
            <person name="Johnson M."/>
            <person name="Thiruvilangam P."/>
            <person name="Bhonagiri V."/>
            <person name="Nash W.E."/>
            <person name="Mardis E.R."/>
            <person name="Wilson R.K."/>
        </authorList>
    </citation>
    <scope>NUCLEOTIDE SEQUENCE [LARGE SCALE GENOMIC DNA]</scope>
    <source>
        <strain evidence="7 8">DSM 3991</strain>
    </source>
</reference>
<evidence type="ECO:0000313" key="8">
    <source>
        <dbReference type="Proteomes" id="UP000004090"/>
    </source>
</evidence>
<keyword evidence="3" id="KW-0238">DNA-binding</keyword>
<reference evidence="7 8" key="1">
    <citation type="submission" date="2007-09" db="EMBL/GenBank/DDBJ databases">
        <title>Draft genome sequence of Eubacterium dolichum (DSM 3991).</title>
        <authorList>
            <person name="Sudarsanam P."/>
            <person name="Ley R."/>
            <person name="Guruge J."/>
            <person name="Turnbaugh P.J."/>
            <person name="Mahowald M."/>
            <person name="Liep D."/>
            <person name="Gordon J."/>
        </authorList>
    </citation>
    <scope>NUCLEOTIDE SEQUENCE [LARGE SCALE GENOMIC DNA]</scope>
    <source>
        <strain evidence="7 8">DSM 3991</strain>
    </source>
</reference>
<evidence type="ECO:0000256" key="3">
    <source>
        <dbReference type="ARBA" id="ARBA00023125"/>
    </source>
</evidence>
<feature type="domain" description="HTH merR-type" evidence="6">
    <location>
        <begin position="1"/>
        <end position="70"/>
    </location>
</feature>
<dbReference type="InterPro" id="IPR009061">
    <property type="entry name" value="DNA-bd_dom_put_sf"/>
</dbReference>
<dbReference type="STRING" id="428127.EUBDOL_01108"/>
<dbReference type="PANTHER" id="PTHR30204:SF69">
    <property type="entry name" value="MERR-FAMILY TRANSCRIPTIONAL REGULATOR"/>
    <property type="match status" value="1"/>
</dbReference>
<dbReference type="Pfam" id="PF13411">
    <property type="entry name" value="MerR_1"/>
    <property type="match status" value="1"/>
</dbReference>
<feature type="coiled-coil region" evidence="5">
    <location>
        <begin position="84"/>
        <end position="118"/>
    </location>
</feature>
<dbReference type="SUPFAM" id="SSF46955">
    <property type="entry name" value="Putative DNA-binding domain"/>
    <property type="match status" value="1"/>
</dbReference>
<dbReference type="AlphaFoldDB" id="A8RBJ6"/>
<dbReference type="Gene3D" id="1.10.1660.10">
    <property type="match status" value="1"/>
</dbReference>
<evidence type="ECO:0000259" key="6">
    <source>
        <dbReference type="PROSITE" id="PS50937"/>
    </source>
</evidence>
<evidence type="ECO:0000256" key="1">
    <source>
        <dbReference type="ARBA" id="ARBA00022491"/>
    </source>
</evidence>
<dbReference type="InterPro" id="IPR047057">
    <property type="entry name" value="MerR_fam"/>
</dbReference>